<name>A0ACD0NV79_9BASI</name>
<organism evidence="1 2">
    <name type="scientific">Violaceomyces palustris</name>
    <dbReference type="NCBI Taxonomy" id="1673888"/>
    <lineage>
        <taxon>Eukaryota</taxon>
        <taxon>Fungi</taxon>
        <taxon>Dikarya</taxon>
        <taxon>Basidiomycota</taxon>
        <taxon>Ustilaginomycotina</taxon>
        <taxon>Ustilaginomycetes</taxon>
        <taxon>Violaceomycetales</taxon>
        <taxon>Violaceomycetaceae</taxon>
        <taxon>Violaceomyces</taxon>
    </lineage>
</organism>
<dbReference type="EMBL" id="KZ820013">
    <property type="protein sequence ID" value="PWN49724.1"/>
    <property type="molecule type" value="Genomic_DNA"/>
</dbReference>
<proteinExistence type="predicted"/>
<sequence length="120" mass="13273">MDGESDESVAREQPVTLSRECVSDVAAAPLDSAFLPPPPPPPPHLPDFPFFFPVPTSDFMSVGKTRKPLRVRDPTLQRRGGASFPIRESFQGKDRLRETGRGKEEKGGWGGGWEQVSRVR</sequence>
<accession>A0ACD0NV79</accession>
<reference evidence="1 2" key="1">
    <citation type="journal article" date="2018" name="Mol. Biol. Evol.">
        <title>Broad Genomic Sampling Reveals a Smut Pathogenic Ancestry of the Fungal Clade Ustilaginomycotina.</title>
        <authorList>
            <person name="Kijpornyongpan T."/>
            <person name="Mondo S.J."/>
            <person name="Barry K."/>
            <person name="Sandor L."/>
            <person name="Lee J."/>
            <person name="Lipzen A."/>
            <person name="Pangilinan J."/>
            <person name="LaButti K."/>
            <person name="Hainaut M."/>
            <person name="Henrissat B."/>
            <person name="Grigoriev I.V."/>
            <person name="Spatafora J.W."/>
            <person name="Aime M.C."/>
        </authorList>
    </citation>
    <scope>NUCLEOTIDE SEQUENCE [LARGE SCALE GENOMIC DNA]</scope>
    <source>
        <strain evidence="1 2">SA 807</strain>
    </source>
</reference>
<evidence type="ECO:0000313" key="2">
    <source>
        <dbReference type="Proteomes" id="UP000245626"/>
    </source>
</evidence>
<dbReference type="Proteomes" id="UP000245626">
    <property type="component" value="Unassembled WGS sequence"/>
</dbReference>
<gene>
    <name evidence="1" type="ORF">IE53DRAFT_130540</name>
</gene>
<protein>
    <submittedName>
        <fullName evidence="1">Uncharacterized protein</fullName>
    </submittedName>
</protein>
<keyword evidence="2" id="KW-1185">Reference proteome</keyword>
<evidence type="ECO:0000313" key="1">
    <source>
        <dbReference type="EMBL" id="PWN49724.1"/>
    </source>
</evidence>